<name>A0A517QP41_9PLAN</name>
<dbReference type="RefSeq" id="WP_145199689.1">
    <property type="nucleotide sequence ID" value="NZ_CP036267.1"/>
</dbReference>
<dbReference type="GO" id="GO:0003677">
    <property type="term" value="F:DNA binding"/>
    <property type="evidence" value="ECO:0007669"/>
    <property type="project" value="UniProtKB-KW"/>
</dbReference>
<keyword evidence="2" id="KW-0805">Transcription regulation</keyword>
<keyword evidence="4" id="KW-0238">DNA-binding</keyword>
<dbReference type="PANTHER" id="PTHR43133:SF8">
    <property type="entry name" value="RNA POLYMERASE SIGMA FACTOR HI_1459-RELATED"/>
    <property type="match status" value="1"/>
</dbReference>
<dbReference type="InterPro" id="IPR007627">
    <property type="entry name" value="RNA_pol_sigma70_r2"/>
</dbReference>
<dbReference type="NCBIfam" id="TIGR02937">
    <property type="entry name" value="sigma70-ECF"/>
    <property type="match status" value="1"/>
</dbReference>
<evidence type="ECO:0000256" key="4">
    <source>
        <dbReference type="ARBA" id="ARBA00023125"/>
    </source>
</evidence>
<dbReference type="Gene3D" id="1.10.10.10">
    <property type="entry name" value="Winged helix-like DNA-binding domain superfamily/Winged helix DNA-binding domain"/>
    <property type="match status" value="1"/>
</dbReference>
<organism evidence="8 9">
    <name type="scientific">Thalassoglobus polymorphus</name>
    <dbReference type="NCBI Taxonomy" id="2527994"/>
    <lineage>
        <taxon>Bacteria</taxon>
        <taxon>Pseudomonadati</taxon>
        <taxon>Planctomycetota</taxon>
        <taxon>Planctomycetia</taxon>
        <taxon>Planctomycetales</taxon>
        <taxon>Planctomycetaceae</taxon>
        <taxon>Thalassoglobus</taxon>
    </lineage>
</organism>
<dbReference type="OrthoDB" id="278183at2"/>
<protein>
    <submittedName>
        <fullName evidence="8">RNA polymerase sigma factor YlaC</fullName>
    </submittedName>
</protein>
<evidence type="ECO:0000313" key="9">
    <source>
        <dbReference type="Proteomes" id="UP000315724"/>
    </source>
</evidence>
<dbReference type="InterPro" id="IPR013324">
    <property type="entry name" value="RNA_pol_sigma_r3/r4-like"/>
</dbReference>
<dbReference type="SUPFAM" id="SSF88659">
    <property type="entry name" value="Sigma3 and sigma4 domains of RNA polymerase sigma factors"/>
    <property type="match status" value="1"/>
</dbReference>
<feature type="domain" description="RNA polymerase sigma factor 70 region 4 type 2" evidence="7">
    <location>
        <begin position="143"/>
        <end position="192"/>
    </location>
</feature>
<keyword evidence="5" id="KW-0804">Transcription</keyword>
<evidence type="ECO:0000256" key="3">
    <source>
        <dbReference type="ARBA" id="ARBA00023082"/>
    </source>
</evidence>
<dbReference type="InterPro" id="IPR039425">
    <property type="entry name" value="RNA_pol_sigma-70-like"/>
</dbReference>
<dbReference type="AlphaFoldDB" id="A0A517QP41"/>
<gene>
    <name evidence="8" type="primary">ylaC_1</name>
    <name evidence="8" type="ORF">Mal48_26730</name>
</gene>
<comment type="similarity">
    <text evidence="1">Belongs to the sigma-70 factor family. ECF subfamily.</text>
</comment>
<dbReference type="Pfam" id="PF04542">
    <property type="entry name" value="Sigma70_r2"/>
    <property type="match status" value="1"/>
</dbReference>
<dbReference type="Gene3D" id="1.10.1740.10">
    <property type="match status" value="1"/>
</dbReference>
<dbReference type="Pfam" id="PF08281">
    <property type="entry name" value="Sigma70_r4_2"/>
    <property type="match status" value="1"/>
</dbReference>
<evidence type="ECO:0000256" key="1">
    <source>
        <dbReference type="ARBA" id="ARBA00010641"/>
    </source>
</evidence>
<sequence length="207" mass="23437">MTDPPTHNLTLTTHDATTSEIITGLRNGQRSAWGQLYDEYSENLWKYVSRIIGNDAEAVAEVVQESFLAAARGARTFDETKGSLWAWLTGIAHRQSFAWFRKRTRSQKISRADVQRRIQSGQQGQDKTTAPVQILEDQEQAETVRAALSELSAEYSFLLTAKYMDRLTVDEIQNHLGGTSDSIRSKLRRARAEFRTVFERLNDGGPE</sequence>
<dbReference type="SUPFAM" id="SSF88946">
    <property type="entry name" value="Sigma2 domain of RNA polymerase sigma factors"/>
    <property type="match status" value="1"/>
</dbReference>
<evidence type="ECO:0000256" key="2">
    <source>
        <dbReference type="ARBA" id="ARBA00023015"/>
    </source>
</evidence>
<evidence type="ECO:0000256" key="5">
    <source>
        <dbReference type="ARBA" id="ARBA00023163"/>
    </source>
</evidence>
<dbReference type="KEGG" id="tpol:Mal48_26730"/>
<evidence type="ECO:0000259" key="6">
    <source>
        <dbReference type="Pfam" id="PF04542"/>
    </source>
</evidence>
<dbReference type="PANTHER" id="PTHR43133">
    <property type="entry name" value="RNA POLYMERASE ECF-TYPE SIGMA FACTO"/>
    <property type="match status" value="1"/>
</dbReference>
<dbReference type="Proteomes" id="UP000315724">
    <property type="component" value="Chromosome"/>
</dbReference>
<keyword evidence="3" id="KW-0731">Sigma factor</keyword>
<dbReference type="EMBL" id="CP036267">
    <property type="protein sequence ID" value="QDT33420.1"/>
    <property type="molecule type" value="Genomic_DNA"/>
</dbReference>
<dbReference type="InterPro" id="IPR013249">
    <property type="entry name" value="RNA_pol_sigma70_r4_t2"/>
</dbReference>
<dbReference type="InterPro" id="IPR036388">
    <property type="entry name" value="WH-like_DNA-bd_sf"/>
</dbReference>
<dbReference type="GO" id="GO:0016987">
    <property type="term" value="F:sigma factor activity"/>
    <property type="evidence" value="ECO:0007669"/>
    <property type="project" value="UniProtKB-KW"/>
</dbReference>
<evidence type="ECO:0000313" key="8">
    <source>
        <dbReference type="EMBL" id="QDT33420.1"/>
    </source>
</evidence>
<dbReference type="GO" id="GO:0006352">
    <property type="term" value="P:DNA-templated transcription initiation"/>
    <property type="evidence" value="ECO:0007669"/>
    <property type="project" value="InterPro"/>
</dbReference>
<reference evidence="8 9" key="1">
    <citation type="submission" date="2019-02" db="EMBL/GenBank/DDBJ databases">
        <title>Deep-cultivation of Planctomycetes and their phenomic and genomic characterization uncovers novel biology.</title>
        <authorList>
            <person name="Wiegand S."/>
            <person name="Jogler M."/>
            <person name="Boedeker C."/>
            <person name="Pinto D."/>
            <person name="Vollmers J."/>
            <person name="Rivas-Marin E."/>
            <person name="Kohn T."/>
            <person name="Peeters S.H."/>
            <person name="Heuer A."/>
            <person name="Rast P."/>
            <person name="Oberbeckmann S."/>
            <person name="Bunk B."/>
            <person name="Jeske O."/>
            <person name="Meyerdierks A."/>
            <person name="Storesund J.E."/>
            <person name="Kallscheuer N."/>
            <person name="Luecker S."/>
            <person name="Lage O.M."/>
            <person name="Pohl T."/>
            <person name="Merkel B.J."/>
            <person name="Hornburger P."/>
            <person name="Mueller R.-W."/>
            <person name="Bruemmer F."/>
            <person name="Labrenz M."/>
            <person name="Spormann A.M."/>
            <person name="Op den Camp H."/>
            <person name="Overmann J."/>
            <person name="Amann R."/>
            <person name="Jetten M.S.M."/>
            <person name="Mascher T."/>
            <person name="Medema M.H."/>
            <person name="Devos D.P."/>
            <person name="Kaster A.-K."/>
            <person name="Ovreas L."/>
            <person name="Rohde M."/>
            <person name="Galperin M.Y."/>
            <person name="Jogler C."/>
        </authorList>
    </citation>
    <scope>NUCLEOTIDE SEQUENCE [LARGE SCALE GENOMIC DNA]</scope>
    <source>
        <strain evidence="8 9">Mal48</strain>
    </source>
</reference>
<proteinExistence type="inferred from homology"/>
<dbReference type="InterPro" id="IPR013325">
    <property type="entry name" value="RNA_pol_sigma_r2"/>
</dbReference>
<dbReference type="InterPro" id="IPR014284">
    <property type="entry name" value="RNA_pol_sigma-70_dom"/>
</dbReference>
<keyword evidence="9" id="KW-1185">Reference proteome</keyword>
<evidence type="ECO:0000259" key="7">
    <source>
        <dbReference type="Pfam" id="PF08281"/>
    </source>
</evidence>
<accession>A0A517QP41</accession>
<feature type="domain" description="RNA polymerase sigma-70 region 2" evidence="6">
    <location>
        <begin position="36"/>
        <end position="105"/>
    </location>
</feature>